<dbReference type="Proteomes" id="UP001501231">
    <property type="component" value="Unassembled WGS sequence"/>
</dbReference>
<dbReference type="RefSeq" id="WP_344588498.1">
    <property type="nucleotide sequence ID" value="NZ_BAAARW010000006.1"/>
</dbReference>
<comment type="caution">
    <text evidence="2">The sequence shown here is derived from an EMBL/GenBank/DDBJ whole genome shotgun (WGS) entry which is preliminary data.</text>
</comment>
<protein>
    <submittedName>
        <fullName evidence="2">Acyl carrier protein</fullName>
    </submittedName>
</protein>
<proteinExistence type="predicted"/>
<dbReference type="Gene3D" id="1.10.1200.10">
    <property type="entry name" value="ACP-like"/>
    <property type="match status" value="1"/>
</dbReference>
<organism evidence="2 3">
    <name type="scientific">Actinomadura vinacea</name>
    <dbReference type="NCBI Taxonomy" id="115336"/>
    <lineage>
        <taxon>Bacteria</taxon>
        <taxon>Bacillati</taxon>
        <taxon>Actinomycetota</taxon>
        <taxon>Actinomycetes</taxon>
        <taxon>Streptosporangiales</taxon>
        <taxon>Thermomonosporaceae</taxon>
        <taxon>Actinomadura</taxon>
    </lineage>
</organism>
<dbReference type="PROSITE" id="PS50075">
    <property type="entry name" value="CARRIER"/>
    <property type="match status" value="1"/>
</dbReference>
<evidence type="ECO:0000313" key="2">
    <source>
        <dbReference type="EMBL" id="GAA2411520.1"/>
    </source>
</evidence>
<name>A0ABN3IQN4_9ACTN</name>
<accession>A0ABN3IQN4</accession>
<dbReference type="InterPro" id="IPR036736">
    <property type="entry name" value="ACP-like_sf"/>
</dbReference>
<feature type="domain" description="Carrier" evidence="1">
    <location>
        <begin position="7"/>
        <end position="81"/>
    </location>
</feature>
<evidence type="ECO:0000259" key="1">
    <source>
        <dbReference type="PROSITE" id="PS50075"/>
    </source>
</evidence>
<evidence type="ECO:0000313" key="3">
    <source>
        <dbReference type="Proteomes" id="UP001501231"/>
    </source>
</evidence>
<gene>
    <name evidence="2" type="ORF">GCM10010191_20950</name>
</gene>
<dbReference type="InterPro" id="IPR009081">
    <property type="entry name" value="PP-bd_ACP"/>
</dbReference>
<dbReference type="Pfam" id="PF00550">
    <property type="entry name" value="PP-binding"/>
    <property type="match status" value="1"/>
</dbReference>
<dbReference type="EMBL" id="BAAARW010000006">
    <property type="protein sequence ID" value="GAA2411520.1"/>
    <property type="molecule type" value="Genomic_DNA"/>
</dbReference>
<reference evidence="2 3" key="1">
    <citation type="journal article" date="2019" name="Int. J. Syst. Evol. Microbiol.">
        <title>The Global Catalogue of Microorganisms (GCM) 10K type strain sequencing project: providing services to taxonomists for standard genome sequencing and annotation.</title>
        <authorList>
            <consortium name="The Broad Institute Genomics Platform"/>
            <consortium name="The Broad Institute Genome Sequencing Center for Infectious Disease"/>
            <person name="Wu L."/>
            <person name="Ma J."/>
        </authorList>
    </citation>
    <scope>NUCLEOTIDE SEQUENCE [LARGE SCALE GENOMIC DNA]</scope>
    <source>
        <strain evidence="2 3">JCM 3325</strain>
    </source>
</reference>
<keyword evidence="3" id="KW-1185">Reference proteome</keyword>
<dbReference type="SUPFAM" id="SSF47336">
    <property type="entry name" value="ACP-like"/>
    <property type="match status" value="1"/>
</dbReference>
<sequence>MTQRNLDDLRTLMRACVGEDDGIDLDGDIQDATFTDLEYDSLAVLELAARIETVWGVRIPDEDAAELETPGAFVDYVNRNAARTGAGR</sequence>